<reference evidence="2" key="1">
    <citation type="submission" date="2022-10" db="EMBL/GenBank/DDBJ databases">
        <title>The WGS of Solirubrobacter sp. CPCC 204708.</title>
        <authorList>
            <person name="Jiang Z."/>
        </authorList>
    </citation>
    <scope>NUCLEOTIDE SEQUENCE</scope>
    <source>
        <strain evidence="2">CPCC 204708</strain>
    </source>
</reference>
<proteinExistence type="predicted"/>
<name>A0ABT4RKT8_9ACTN</name>
<gene>
    <name evidence="2" type="ORF">OJ962_16855</name>
</gene>
<dbReference type="CDD" id="cd04301">
    <property type="entry name" value="NAT_SF"/>
    <property type="match status" value="1"/>
</dbReference>
<dbReference type="RefSeq" id="WP_202956702.1">
    <property type="nucleotide sequence ID" value="NZ_JAPCID010000022.1"/>
</dbReference>
<dbReference type="SUPFAM" id="SSF55729">
    <property type="entry name" value="Acyl-CoA N-acyltransferases (Nat)"/>
    <property type="match status" value="1"/>
</dbReference>
<dbReference type="Pfam" id="PF13508">
    <property type="entry name" value="Acetyltransf_7"/>
    <property type="match status" value="1"/>
</dbReference>
<sequence>MIRPETPDDYARIRAIHAGAFPQPLEAQLVEDLRAAGDHVPELCLVHPHGHVMTSKARVDDHPALALGPIAVDTTYQRQGIGSELIRAVIERAQHTDYTLIGLLGHPTYYPRFGFRPGAELGIESTYDAPSEAWMVLPLPAYTDDVRGTFHYAPAFP</sequence>
<evidence type="ECO:0000259" key="1">
    <source>
        <dbReference type="PROSITE" id="PS51186"/>
    </source>
</evidence>
<keyword evidence="3" id="KW-1185">Reference proteome</keyword>
<dbReference type="Proteomes" id="UP001147700">
    <property type="component" value="Unassembled WGS sequence"/>
</dbReference>
<dbReference type="Gene3D" id="3.40.630.30">
    <property type="match status" value="1"/>
</dbReference>
<dbReference type="EMBL" id="JAPCID010000022">
    <property type="protein sequence ID" value="MDA0139174.1"/>
    <property type="molecule type" value="Genomic_DNA"/>
</dbReference>
<evidence type="ECO:0000313" key="2">
    <source>
        <dbReference type="EMBL" id="MDA0139174.1"/>
    </source>
</evidence>
<organism evidence="2 3">
    <name type="scientific">Solirubrobacter deserti</name>
    <dbReference type="NCBI Taxonomy" id="2282478"/>
    <lineage>
        <taxon>Bacteria</taxon>
        <taxon>Bacillati</taxon>
        <taxon>Actinomycetota</taxon>
        <taxon>Thermoleophilia</taxon>
        <taxon>Solirubrobacterales</taxon>
        <taxon>Solirubrobacteraceae</taxon>
        <taxon>Solirubrobacter</taxon>
    </lineage>
</organism>
<accession>A0ABT4RKT8</accession>
<protein>
    <submittedName>
        <fullName evidence="2">N-acetyltransferase</fullName>
    </submittedName>
</protein>
<feature type="domain" description="N-acetyltransferase" evidence="1">
    <location>
        <begin position="1"/>
        <end position="140"/>
    </location>
</feature>
<dbReference type="InterPro" id="IPR016181">
    <property type="entry name" value="Acyl_CoA_acyltransferase"/>
</dbReference>
<dbReference type="PROSITE" id="PS51186">
    <property type="entry name" value="GNAT"/>
    <property type="match status" value="1"/>
</dbReference>
<dbReference type="InterPro" id="IPR000182">
    <property type="entry name" value="GNAT_dom"/>
</dbReference>
<comment type="caution">
    <text evidence="2">The sequence shown here is derived from an EMBL/GenBank/DDBJ whole genome shotgun (WGS) entry which is preliminary data.</text>
</comment>
<evidence type="ECO:0000313" key="3">
    <source>
        <dbReference type="Proteomes" id="UP001147700"/>
    </source>
</evidence>